<keyword evidence="4" id="KW-1185">Reference proteome</keyword>
<dbReference type="Pfam" id="PF08555">
    <property type="entry name" value="FAM32A"/>
    <property type="match status" value="1"/>
</dbReference>
<name>A0A183AR00_9TREM</name>
<reference evidence="3 4" key="2">
    <citation type="submission" date="2018-11" db="EMBL/GenBank/DDBJ databases">
        <authorList>
            <consortium name="Pathogen Informatics"/>
        </authorList>
    </citation>
    <scope>NUCLEOTIDE SEQUENCE [LARGE SCALE GENOMIC DNA]</scope>
    <source>
        <strain evidence="3 4">Egypt</strain>
    </source>
</reference>
<dbReference type="EMBL" id="UZAN01047345">
    <property type="protein sequence ID" value="VDP85272.1"/>
    <property type="molecule type" value="Genomic_DNA"/>
</dbReference>
<evidence type="ECO:0000256" key="1">
    <source>
        <dbReference type="ARBA" id="ARBA00008948"/>
    </source>
</evidence>
<comment type="similarity">
    <text evidence="1">Belongs to the FAM32 family.</text>
</comment>
<evidence type="ECO:0000313" key="3">
    <source>
        <dbReference type="EMBL" id="VDP85272.1"/>
    </source>
</evidence>
<feature type="region of interest" description="Disordered" evidence="2">
    <location>
        <begin position="15"/>
        <end position="78"/>
    </location>
</feature>
<accession>A0A183AR00</accession>
<dbReference type="Proteomes" id="UP000272942">
    <property type="component" value="Unassembled WGS sequence"/>
</dbReference>
<gene>
    <name evidence="3" type="ORF">ECPE_LOCUS9387</name>
</gene>
<feature type="compositionally biased region" description="Basic residues" evidence="2">
    <location>
        <begin position="15"/>
        <end position="31"/>
    </location>
</feature>
<protein>
    <submittedName>
        <fullName evidence="5">Protein FAM32A</fullName>
    </submittedName>
</protein>
<dbReference type="AlphaFoldDB" id="A0A183AR00"/>
<dbReference type="GO" id="GO:0005730">
    <property type="term" value="C:nucleolus"/>
    <property type="evidence" value="ECO:0007669"/>
    <property type="project" value="TreeGrafter"/>
</dbReference>
<sequence>MSEYDNIVVGSLRLRKGQGIKKKKKKHHKHTTVVDIPHDDVRTDELAEHESPEKAEKTKMKSHDQSHLTKAQREWEKRREKRIVENALSKAVKSHKQRIIELNNHLETLTEHFDIQKVSWTK</sequence>
<reference evidence="5" key="1">
    <citation type="submission" date="2016-06" db="UniProtKB">
        <authorList>
            <consortium name="WormBaseParasite"/>
        </authorList>
    </citation>
    <scope>IDENTIFICATION</scope>
</reference>
<evidence type="ECO:0000313" key="4">
    <source>
        <dbReference type="Proteomes" id="UP000272942"/>
    </source>
</evidence>
<dbReference type="PANTHER" id="PTHR13282">
    <property type="entry name" value="PROTEIN FAM32A"/>
    <property type="match status" value="1"/>
</dbReference>
<evidence type="ECO:0000256" key="2">
    <source>
        <dbReference type="SAM" id="MobiDB-lite"/>
    </source>
</evidence>
<dbReference type="InterPro" id="IPR013865">
    <property type="entry name" value="FAM32A"/>
</dbReference>
<evidence type="ECO:0000313" key="5">
    <source>
        <dbReference type="WBParaSite" id="ECPE_0000941401-mRNA-1"/>
    </source>
</evidence>
<feature type="compositionally biased region" description="Basic and acidic residues" evidence="2">
    <location>
        <begin position="36"/>
        <end position="78"/>
    </location>
</feature>
<dbReference type="PANTHER" id="PTHR13282:SF6">
    <property type="entry name" value="PROTEIN FAM32A"/>
    <property type="match status" value="1"/>
</dbReference>
<proteinExistence type="inferred from homology"/>
<dbReference type="OrthoDB" id="205403at2759"/>
<dbReference type="WBParaSite" id="ECPE_0000941401-mRNA-1">
    <property type="protein sequence ID" value="ECPE_0000941401-mRNA-1"/>
    <property type="gene ID" value="ECPE_0000941401"/>
</dbReference>
<organism evidence="5">
    <name type="scientific">Echinostoma caproni</name>
    <dbReference type="NCBI Taxonomy" id="27848"/>
    <lineage>
        <taxon>Eukaryota</taxon>
        <taxon>Metazoa</taxon>
        <taxon>Spiralia</taxon>
        <taxon>Lophotrochozoa</taxon>
        <taxon>Platyhelminthes</taxon>
        <taxon>Trematoda</taxon>
        <taxon>Digenea</taxon>
        <taxon>Plagiorchiida</taxon>
        <taxon>Echinostomata</taxon>
        <taxon>Echinostomatoidea</taxon>
        <taxon>Echinostomatidae</taxon>
        <taxon>Echinostoma</taxon>
    </lineage>
</organism>